<dbReference type="InterPro" id="IPR001680">
    <property type="entry name" value="WD40_rpt"/>
</dbReference>
<feature type="repeat" description="WD" evidence="3">
    <location>
        <begin position="307"/>
        <end position="345"/>
    </location>
</feature>
<dbReference type="InParanoid" id="C5LT01"/>
<dbReference type="PROSITE" id="PS00678">
    <property type="entry name" value="WD_REPEATS_1"/>
    <property type="match status" value="1"/>
</dbReference>
<keyword evidence="1 3" id="KW-0853">WD repeat</keyword>
<organism evidence="5">
    <name type="scientific">Perkinsus marinus (strain ATCC 50983 / TXsc)</name>
    <dbReference type="NCBI Taxonomy" id="423536"/>
    <lineage>
        <taxon>Eukaryota</taxon>
        <taxon>Sar</taxon>
        <taxon>Alveolata</taxon>
        <taxon>Perkinsozoa</taxon>
        <taxon>Perkinsea</taxon>
        <taxon>Perkinsida</taxon>
        <taxon>Perkinsidae</taxon>
        <taxon>Perkinsus</taxon>
    </lineage>
</organism>
<evidence type="ECO:0000256" key="1">
    <source>
        <dbReference type="ARBA" id="ARBA00022574"/>
    </source>
</evidence>
<protein>
    <submittedName>
        <fullName evidence="4">Uncharacterized protein</fullName>
    </submittedName>
</protein>
<reference evidence="4 5" key="1">
    <citation type="submission" date="2008-07" db="EMBL/GenBank/DDBJ databases">
        <authorList>
            <person name="El-Sayed N."/>
            <person name="Caler E."/>
            <person name="Inman J."/>
            <person name="Amedeo P."/>
            <person name="Hass B."/>
            <person name="Wortman J."/>
        </authorList>
    </citation>
    <scope>NUCLEOTIDE SEQUENCE [LARGE SCALE GENOMIC DNA]</scope>
    <source>
        <strain evidence="5">ATCC 50983 / TXsc</strain>
    </source>
</reference>
<dbReference type="OrthoDB" id="7668193at2759"/>
<evidence type="ECO:0000313" key="4">
    <source>
        <dbReference type="EMBL" id="EER00138.1"/>
    </source>
</evidence>
<evidence type="ECO:0000313" key="5">
    <source>
        <dbReference type="Proteomes" id="UP000007800"/>
    </source>
</evidence>
<dbReference type="InterPro" id="IPR050505">
    <property type="entry name" value="WDR55/POC1"/>
</dbReference>
<dbReference type="PROSITE" id="PS50294">
    <property type="entry name" value="WD_REPEATS_REGION"/>
    <property type="match status" value="1"/>
</dbReference>
<dbReference type="SMART" id="SM00320">
    <property type="entry name" value="WD40"/>
    <property type="match status" value="3"/>
</dbReference>
<dbReference type="RefSeq" id="XP_002767420.1">
    <property type="nucleotide sequence ID" value="XM_002767374.1"/>
</dbReference>
<feature type="repeat" description="WD" evidence="3">
    <location>
        <begin position="27"/>
        <end position="53"/>
    </location>
</feature>
<dbReference type="PANTHER" id="PTHR44019">
    <property type="entry name" value="WD REPEAT-CONTAINING PROTEIN 55"/>
    <property type="match status" value="1"/>
</dbReference>
<gene>
    <name evidence="4" type="ORF">Pmar_PMAR014805</name>
</gene>
<name>C5LT01_PERM5</name>
<dbReference type="GeneID" id="9049837"/>
<dbReference type="InterPro" id="IPR019775">
    <property type="entry name" value="WD40_repeat_CS"/>
</dbReference>
<sequence>MVPSGPLFTLRPRDSISAVNDVVAVGDGGSIASGSSDGYLRLWDMVTRRPSVSISTGVDPVIGLVEPTGVEDSHRIGVQTKAKTLSLWDVAHQSGKAPIWSIPIPKAYTFCKAVPLRDSTIACPLTESDIGIIDSRTGVVAGVLQAPTSSEGSTTTPKGAGSAVAVRQLDDEGGNGVVVVYESGRVALFDTRRLDHPCAESHPHEMKKARGGSGSTVTCMERLANELWVGTSNSYISMLAAGRVDEEYSIEEVGMGNSNNFLHVEEASVGIGSMAVRSDLRLLAAGLWDGRIILIDVKTRTLLGDLPRSHDASITKVTFLPDNRFVAASTDGRLSVWNTYQDTVV</sequence>
<dbReference type="PANTHER" id="PTHR44019:SF8">
    <property type="entry name" value="POC1 CENTRIOLAR PROTEIN HOMOLOG"/>
    <property type="match status" value="1"/>
</dbReference>
<keyword evidence="2" id="KW-0677">Repeat</keyword>
<dbReference type="SUPFAM" id="SSF50998">
    <property type="entry name" value="Quinoprotein alcohol dehydrogenase-like"/>
    <property type="match status" value="1"/>
</dbReference>
<proteinExistence type="predicted"/>
<dbReference type="Pfam" id="PF00400">
    <property type="entry name" value="WD40"/>
    <property type="match status" value="2"/>
</dbReference>
<accession>C5LT01</accession>
<evidence type="ECO:0000256" key="3">
    <source>
        <dbReference type="PROSITE-ProRule" id="PRU00221"/>
    </source>
</evidence>
<keyword evidence="5" id="KW-1185">Reference proteome</keyword>
<dbReference type="InterPro" id="IPR011047">
    <property type="entry name" value="Quinoprotein_ADH-like_sf"/>
</dbReference>
<dbReference type="EMBL" id="GG685284">
    <property type="protein sequence ID" value="EER00138.1"/>
    <property type="molecule type" value="Genomic_DNA"/>
</dbReference>
<dbReference type="Proteomes" id="UP000007800">
    <property type="component" value="Unassembled WGS sequence"/>
</dbReference>
<dbReference type="PROSITE" id="PS50082">
    <property type="entry name" value="WD_REPEATS_2"/>
    <property type="match status" value="2"/>
</dbReference>
<dbReference type="OMA" id="SVWNTYQ"/>
<evidence type="ECO:0000256" key="2">
    <source>
        <dbReference type="ARBA" id="ARBA00022737"/>
    </source>
</evidence>
<dbReference type="Gene3D" id="2.130.10.10">
    <property type="entry name" value="YVTN repeat-like/Quinoprotein amine dehydrogenase"/>
    <property type="match status" value="2"/>
</dbReference>
<dbReference type="AlphaFoldDB" id="C5LT01"/>
<dbReference type="InterPro" id="IPR015943">
    <property type="entry name" value="WD40/YVTN_repeat-like_dom_sf"/>
</dbReference>